<protein>
    <submittedName>
        <fullName evidence="4">Phenolic glucoside malonyltransferase 1-like isoform X2</fullName>
    </submittedName>
</protein>
<dbReference type="Pfam" id="PF02458">
    <property type="entry name" value="Transferase"/>
    <property type="match status" value="1"/>
</dbReference>
<name>A0ABM1QI37_CAMSA</name>
<keyword evidence="1" id="KW-0808">Transferase</keyword>
<evidence type="ECO:0000256" key="2">
    <source>
        <dbReference type="ARBA" id="ARBA00023315"/>
    </source>
</evidence>
<dbReference type="GeneID" id="104719570"/>
<keyword evidence="3" id="KW-1185">Reference proteome</keyword>
<reference evidence="4" key="2">
    <citation type="submission" date="2025-08" db="UniProtKB">
        <authorList>
            <consortium name="RefSeq"/>
        </authorList>
    </citation>
    <scope>IDENTIFICATION</scope>
    <source>
        <tissue evidence="4">Leaf</tissue>
    </source>
</reference>
<organism evidence="3 4">
    <name type="scientific">Camelina sativa</name>
    <name type="common">False flax</name>
    <name type="synonym">Myagrum sativum</name>
    <dbReference type="NCBI Taxonomy" id="90675"/>
    <lineage>
        <taxon>Eukaryota</taxon>
        <taxon>Viridiplantae</taxon>
        <taxon>Streptophyta</taxon>
        <taxon>Embryophyta</taxon>
        <taxon>Tracheophyta</taxon>
        <taxon>Spermatophyta</taxon>
        <taxon>Magnoliopsida</taxon>
        <taxon>eudicotyledons</taxon>
        <taxon>Gunneridae</taxon>
        <taxon>Pentapetalae</taxon>
        <taxon>rosids</taxon>
        <taxon>malvids</taxon>
        <taxon>Brassicales</taxon>
        <taxon>Brassicaceae</taxon>
        <taxon>Camelineae</taxon>
        <taxon>Camelina</taxon>
    </lineage>
</organism>
<dbReference type="Proteomes" id="UP000694864">
    <property type="component" value="Chromosome 10"/>
</dbReference>
<proteinExistence type="predicted"/>
<dbReference type="InterPro" id="IPR051504">
    <property type="entry name" value="Plant_metabolite_acyltrans"/>
</dbReference>
<keyword evidence="2" id="KW-0012">Acyltransferase</keyword>
<dbReference type="InterPro" id="IPR023213">
    <property type="entry name" value="CAT-like_dom_sf"/>
</dbReference>
<evidence type="ECO:0000256" key="1">
    <source>
        <dbReference type="ARBA" id="ARBA00022679"/>
    </source>
</evidence>
<dbReference type="SUPFAM" id="SSF52777">
    <property type="entry name" value="CoA-dependent acyltransferases"/>
    <property type="match status" value="1"/>
</dbReference>
<dbReference type="RefSeq" id="XP_019086425.1">
    <property type="nucleotide sequence ID" value="XM_019230880.1"/>
</dbReference>
<sequence>MDSSLKFIHVDRVTPSNSDSSESHTLPLTFFDLRWFKIHAVERVIFFRLTEATRSFFDSVIVPNLKTSLSSSLSHYLPLAGQLVWKQLDPKPSILYSPNDAVSLTVAESNADFSRLTGKEPFFSTELHPLVPRLQSFDDSASVMSFQVTLFPNQGFCIGVTAHHAVSDGKTTISFLKSWAHICKHQDSSLPQDLIPFYDRTVIKGPSNGDIKVLNSWQTLVKTFMGGKEPENPKSLKLRPSPVISPDAVRYTLELTPEDIQTLRERLKRESSSSSSSSKELRLSTFVITYSYALTCLIRARGGDPNRPVGCVFAVDCRNKVTPPIPSSYFGNCAILASKIPLTADTFMGEEGFLASTKLVSELVEELDESVVWKIPDFVELYSSIPKGAQVLSVADSTRFGVYGLDFGWGIPEKVVVVSIDQGEAISLVESRDGNGGVEVGFSLKKHEMDALIDLLHNGLKV</sequence>
<evidence type="ECO:0000313" key="3">
    <source>
        <dbReference type="Proteomes" id="UP000694864"/>
    </source>
</evidence>
<gene>
    <name evidence="4" type="primary">LOC104719570</name>
</gene>
<dbReference type="Gene3D" id="3.30.559.10">
    <property type="entry name" value="Chloramphenicol acetyltransferase-like domain"/>
    <property type="match status" value="2"/>
</dbReference>
<dbReference type="PANTHER" id="PTHR31625">
    <property type="match status" value="1"/>
</dbReference>
<accession>A0ABM1QI37</accession>
<evidence type="ECO:0000313" key="4">
    <source>
        <dbReference type="RefSeq" id="XP_019086425.1"/>
    </source>
</evidence>
<reference evidence="3" key="1">
    <citation type="journal article" date="2014" name="Nat. Commun.">
        <title>The emerging biofuel crop Camelina sativa retains a highly undifferentiated hexaploid genome structure.</title>
        <authorList>
            <person name="Kagale S."/>
            <person name="Koh C."/>
            <person name="Nixon J."/>
            <person name="Bollina V."/>
            <person name="Clarke W.E."/>
            <person name="Tuteja R."/>
            <person name="Spillane C."/>
            <person name="Robinson S.J."/>
            <person name="Links M.G."/>
            <person name="Clarke C."/>
            <person name="Higgins E.E."/>
            <person name="Huebert T."/>
            <person name="Sharpe A.G."/>
            <person name="Parkin I.A."/>
        </authorList>
    </citation>
    <scope>NUCLEOTIDE SEQUENCE [LARGE SCALE GENOMIC DNA]</scope>
    <source>
        <strain evidence="3">cv. DH55</strain>
    </source>
</reference>